<evidence type="ECO:0000256" key="1">
    <source>
        <dbReference type="SAM" id="MobiDB-lite"/>
    </source>
</evidence>
<comment type="caution">
    <text evidence="2">The sequence shown here is derived from an EMBL/GenBank/DDBJ whole genome shotgun (WGS) entry which is preliminary data.</text>
</comment>
<name>A0A835CJ32_9FABA</name>
<keyword evidence="3" id="KW-1185">Reference proteome</keyword>
<evidence type="ECO:0000313" key="2">
    <source>
        <dbReference type="EMBL" id="KAF7843121.1"/>
    </source>
</evidence>
<proteinExistence type="predicted"/>
<evidence type="ECO:0000313" key="3">
    <source>
        <dbReference type="Proteomes" id="UP000634136"/>
    </source>
</evidence>
<dbReference type="EMBL" id="JAAIUW010000001">
    <property type="protein sequence ID" value="KAF7843121.1"/>
    <property type="molecule type" value="Genomic_DNA"/>
</dbReference>
<reference evidence="2" key="1">
    <citation type="submission" date="2020-09" db="EMBL/GenBank/DDBJ databases">
        <title>Genome-Enabled Discovery of Anthraquinone Biosynthesis in Senna tora.</title>
        <authorList>
            <person name="Kang S.-H."/>
            <person name="Pandey R.P."/>
            <person name="Lee C.-M."/>
            <person name="Sim J.-S."/>
            <person name="Jeong J.-T."/>
            <person name="Choi B.-S."/>
            <person name="Jung M."/>
            <person name="Ginzburg D."/>
            <person name="Zhao K."/>
            <person name="Won S.Y."/>
            <person name="Oh T.-J."/>
            <person name="Yu Y."/>
            <person name="Kim N.-H."/>
            <person name="Lee O.R."/>
            <person name="Lee T.-H."/>
            <person name="Bashyal P."/>
            <person name="Kim T.-S."/>
            <person name="Lee W.-H."/>
            <person name="Kawkins C."/>
            <person name="Kim C.-K."/>
            <person name="Kim J.S."/>
            <person name="Ahn B.O."/>
            <person name="Rhee S.Y."/>
            <person name="Sohng J.K."/>
        </authorList>
    </citation>
    <scope>NUCLEOTIDE SEQUENCE</scope>
    <source>
        <tissue evidence="2">Leaf</tissue>
    </source>
</reference>
<feature type="region of interest" description="Disordered" evidence="1">
    <location>
        <begin position="1"/>
        <end position="23"/>
    </location>
</feature>
<dbReference type="Proteomes" id="UP000634136">
    <property type="component" value="Unassembled WGS sequence"/>
</dbReference>
<organism evidence="2 3">
    <name type="scientific">Senna tora</name>
    <dbReference type="NCBI Taxonomy" id="362788"/>
    <lineage>
        <taxon>Eukaryota</taxon>
        <taxon>Viridiplantae</taxon>
        <taxon>Streptophyta</taxon>
        <taxon>Embryophyta</taxon>
        <taxon>Tracheophyta</taxon>
        <taxon>Spermatophyta</taxon>
        <taxon>Magnoliopsida</taxon>
        <taxon>eudicotyledons</taxon>
        <taxon>Gunneridae</taxon>
        <taxon>Pentapetalae</taxon>
        <taxon>rosids</taxon>
        <taxon>fabids</taxon>
        <taxon>Fabales</taxon>
        <taxon>Fabaceae</taxon>
        <taxon>Caesalpinioideae</taxon>
        <taxon>Cassia clade</taxon>
        <taxon>Senna</taxon>
    </lineage>
</organism>
<gene>
    <name evidence="2" type="ORF">G2W53_000026</name>
</gene>
<dbReference type="AlphaFoldDB" id="A0A835CJ32"/>
<sequence>MGSDEITDGSVRLRNHGGPPIRP</sequence>
<protein>
    <submittedName>
        <fullName evidence="2">Uncharacterized protein</fullName>
    </submittedName>
</protein>
<accession>A0A835CJ32</accession>